<dbReference type="EC" id="2.5.1.75" evidence="10"/>
<dbReference type="InterPro" id="IPR039657">
    <property type="entry name" value="Dimethylallyltransferase"/>
</dbReference>
<keyword evidence="4 10" id="KW-0808">Transferase</keyword>
<dbReference type="HAMAP" id="MF_00185">
    <property type="entry name" value="IPP_trans"/>
    <property type="match status" value="1"/>
</dbReference>
<evidence type="ECO:0000256" key="5">
    <source>
        <dbReference type="ARBA" id="ARBA00022694"/>
    </source>
</evidence>
<keyword evidence="5 10" id="KW-0819">tRNA processing</keyword>
<dbReference type="AlphaFoldDB" id="A0A2A3YHJ1"/>
<accession>A0A2A3YHJ1</accession>
<dbReference type="PANTHER" id="PTHR11088">
    <property type="entry name" value="TRNA DIMETHYLALLYLTRANSFERASE"/>
    <property type="match status" value="1"/>
</dbReference>
<comment type="caution">
    <text evidence="10">Lacks conserved residue(s) required for the propagation of feature annotation.</text>
</comment>
<comment type="function">
    <text evidence="2 10 12">Catalyzes the transfer of a dimethylallyl group onto the adenine at position 37 in tRNAs that read codons beginning with uridine, leading to the formation of N6-(dimethylallyl)adenosine (i(6)A).</text>
</comment>
<evidence type="ECO:0000313" key="15">
    <source>
        <dbReference type="EMBL" id="PCC38699.1"/>
    </source>
</evidence>
<dbReference type="Gene3D" id="3.40.50.300">
    <property type="entry name" value="P-loop containing nucleotide triphosphate hydrolases"/>
    <property type="match status" value="1"/>
</dbReference>
<evidence type="ECO:0000256" key="9">
    <source>
        <dbReference type="ARBA" id="ARBA00049563"/>
    </source>
</evidence>
<comment type="cofactor">
    <cofactor evidence="1 10">
        <name>Mg(2+)</name>
        <dbReference type="ChEBI" id="CHEBI:18420"/>
    </cofactor>
</comment>
<dbReference type="FunFam" id="1.10.20.140:FF:000001">
    <property type="entry name" value="tRNA dimethylallyltransferase"/>
    <property type="match status" value="1"/>
</dbReference>
<feature type="site" description="Interaction with substrate tRNA" evidence="10">
    <location>
        <position position="149"/>
    </location>
</feature>
<evidence type="ECO:0000256" key="10">
    <source>
        <dbReference type="HAMAP-Rule" id="MF_00185"/>
    </source>
</evidence>
<comment type="subunit">
    <text evidence="10">Monomer.</text>
</comment>
<dbReference type="InterPro" id="IPR027417">
    <property type="entry name" value="P-loop_NTPase"/>
</dbReference>
<dbReference type="Pfam" id="PF01715">
    <property type="entry name" value="IPPT"/>
    <property type="match status" value="1"/>
</dbReference>
<evidence type="ECO:0000256" key="2">
    <source>
        <dbReference type="ARBA" id="ARBA00003213"/>
    </source>
</evidence>
<feature type="binding site" evidence="10">
    <location>
        <begin position="39"/>
        <end position="44"/>
    </location>
    <ligand>
        <name>substrate</name>
    </ligand>
</feature>
<evidence type="ECO:0000256" key="12">
    <source>
        <dbReference type="RuleBase" id="RU003784"/>
    </source>
</evidence>
<feature type="compositionally biased region" description="Low complexity" evidence="14">
    <location>
        <begin position="9"/>
        <end position="23"/>
    </location>
</feature>
<dbReference type="GO" id="GO:0005524">
    <property type="term" value="F:ATP binding"/>
    <property type="evidence" value="ECO:0007669"/>
    <property type="project" value="UniProtKB-UniRule"/>
</dbReference>
<comment type="similarity">
    <text evidence="3 10 13">Belongs to the IPP transferase family.</text>
</comment>
<dbReference type="PANTHER" id="PTHR11088:SF60">
    <property type="entry name" value="TRNA DIMETHYLALLYLTRANSFERASE"/>
    <property type="match status" value="1"/>
</dbReference>
<organism evidence="15 16">
    <name type="scientific">Brachybacterium alimentarium</name>
    <dbReference type="NCBI Taxonomy" id="47845"/>
    <lineage>
        <taxon>Bacteria</taxon>
        <taxon>Bacillati</taxon>
        <taxon>Actinomycetota</taxon>
        <taxon>Actinomycetes</taxon>
        <taxon>Micrococcales</taxon>
        <taxon>Dermabacteraceae</taxon>
        <taxon>Brachybacterium</taxon>
    </lineage>
</organism>
<keyword evidence="16" id="KW-1185">Reference proteome</keyword>
<evidence type="ECO:0000256" key="8">
    <source>
        <dbReference type="ARBA" id="ARBA00022842"/>
    </source>
</evidence>
<dbReference type="GO" id="GO:0052381">
    <property type="term" value="F:tRNA dimethylallyltransferase activity"/>
    <property type="evidence" value="ECO:0007669"/>
    <property type="project" value="UniProtKB-UniRule"/>
</dbReference>
<gene>
    <name evidence="10" type="primary">miaA</name>
    <name evidence="15" type="ORF">CIK66_12235</name>
</gene>
<feature type="site" description="Interaction with substrate tRNA" evidence="10">
    <location>
        <position position="128"/>
    </location>
</feature>
<dbReference type="EMBL" id="NRGR01000020">
    <property type="protein sequence ID" value="PCC38699.1"/>
    <property type="molecule type" value="Genomic_DNA"/>
</dbReference>
<evidence type="ECO:0000256" key="11">
    <source>
        <dbReference type="RuleBase" id="RU003783"/>
    </source>
</evidence>
<sequence length="338" mass="36491">MDDPLPESTTAREAATGDAAAPSARAPRDIPLVAVVGATATGKSDLAIALARELDGEVVNADALQLYRGMDIGTAKVTATERTEVPHHQLDVLDVTEEASVSVYRDEARTAIAAIRSRGRTPILVGGSGLYVRAVLDQIEFPPTDPSIRARLEREAATRGPAALHAELADSDPEAARTIGAGDTRRIVRALEVGELTGRPFSAFLPRPLYADPRTVQIGLRLERPVLHDRIALRVQRMVELGLLDEIRGLRERGLDRGLTARRAIGYEQGIAVLEGRMSCADAIEATVVGTRRLVRKQDTWFRRDARVRWLDASTQDVTGRALDALRDGGSTGHDPAA</sequence>
<proteinExistence type="inferred from homology"/>
<keyword evidence="6 10" id="KW-0547">Nucleotide-binding</keyword>
<feature type="region of interest" description="Disordered" evidence="14">
    <location>
        <begin position="1"/>
        <end position="23"/>
    </location>
</feature>
<protein>
    <recommendedName>
        <fullName evidence="10">tRNA dimethylallyltransferase</fullName>
        <ecNumber evidence="10">2.5.1.75</ecNumber>
    </recommendedName>
    <alternativeName>
        <fullName evidence="10">Dimethylallyl diphosphate:tRNA dimethylallyltransferase</fullName>
        <shortName evidence="10">DMAPP:tRNA dimethylallyltransferase</shortName>
        <shortName evidence="10">DMATase</shortName>
    </alternativeName>
    <alternativeName>
        <fullName evidence="10">Isopentenyl-diphosphate:tRNA isopentenyltransferase</fullName>
        <shortName evidence="10">IPP transferase</shortName>
        <shortName evidence="10">IPPT</shortName>
        <shortName evidence="10">IPTase</shortName>
    </alternativeName>
</protein>
<dbReference type="InterPro" id="IPR018022">
    <property type="entry name" value="IPT"/>
</dbReference>
<comment type="caution">
    <text evidence="15">The sequence shown here is derived from an EMBL/GenBank/DDBJ whole genome shotgun (WGS) entry which is preliminary data.</text>
</comment>
<evidence type="ECO:0000256" key="1">
    <source>
        <dbReference type="ARBA" id="ARBA00001946"/>
    </source>
</evidence>
<feature type="binding site" evidence="10">
    <location>
        <begin position="37"/>
        <end position="44"/>
    </location>
    <ligand>
        <name>ATP</name>
        <dbReference type="ChEBI" id="CHEBI:30616"/>
    </ligand>
</feature>
<keyword evidence="8 10" id="KW-0460">Magnesium</keyword>
<dbReference type="Gene3D" id="1.10.20.140">
    <property type="match status" value="1"/>
</dbReference>
<evidence type="ECO:0000256" key="14">
    <source>
        <dbReference type="SAM" id="MobiDB-lite"/>
    </source>
</evidence>
<name>A0A2A3YHJ1_9MICO</name>
<evidence type="ECO:0000256" key="6">
    <source>
        <dbReference type="ARBA" id="ARBA00022741"/>
    </source>
</evidence>
<reference evidence="15 16" key="1">
    <citation type="journal article" date="2017" name="Elife">
        <title>Extensive horizontal gene transfer in cheese-associated bacteria.</title>
        <authorList>
            <person name="Bonham K.S."/>
            <person name="Wolfe B.E."/>
            <person name="Dutton R.J."/>
        </authorList>
    </citation>
    <scope>NUCLEOTIDE SEQUENCE [LARGE SCALE GENOMIC DNA]</scope>
    <source>
        <strain evidence="15 16">341_9</strain>
    </source>
</reference>
<keyword evidence="7 10" id="KW-0067">ATP-binding</keyword>
<dbReference type="SUPFAM" id="SSF52540">
    <property type="entry name" value="P-loop containing nucleoside triphosphate hydrolases"/>
    <property type="match status" value="1"/>
</dbReference>
<dbReference type="OrthoDB" id="9776390at2"/>
<evidence type="ECO:0000256" key="3">
    <source>
        <dbReference type="ARBA" id="ARBA00005842"/>
    </source>
</evidence>
<evidence type="ECO:0000256" key="7">
    <source>
        <dbReference type="ARBA" id="ARBA00022840"/>
    </source>
</evidence>
<dbReference type="NCBIfam" id="TIGR00174">
    <property type="entry name" value="miaA"/>
    <property type="match status" value="1"/>
</dbReference>
<evidence type="ECO:0000256" key="13">
    <source>
        <dbReference type="RuleBase" id="RU003785"/>
    </source>
</evidence>
<evidence type="ECO:0000256" key="4">
    <source>
        <dbReference type="ARBA" id="ARBA00022679"/>
    </source>
</evidence>
<dbReference type="RefSeq" id="WP_096197349.1">
    <property type="nucleotide sequence ID" value="NZ_JBQQIN010000001.1"/>
</dbReference>
<comment type="catalytic activity">
    <reaction evidence="9 10 11">
        <text>adenosine(37) in tRNA + dimethylallyl diphosphate = N(6)-dimethylallyladenosine(37) in tRNA + diphosphate</text>
        <dbReference type="Rhea" id="RHEA:26482"/>
        <dbReference type="Rhea" id="RHEA-COMP:10162"/>
        <dbReference type="Rhea" id="RHEA-COMP:10375"/>
        <dbReference type="ChEBI" id="CHEBI:33019"/>
        <dbReference type="ChEBI" id="CHEBI:57623"/>
        <dbReference type="ChEBI" id="CHEBI:74411"/>
        <dbReference type="ChEBI" id="CHEBI:74415"/>
        <dbReference type="EC" id="2.5.1.75"/>
    </reaction>
</comment>
<evidence type="ECO:0000313" key="16">
    <source>
        <dbReference type="Proteomes" id="UP000218598"/>
    </source>
</evidence>
<dbReference type="Proteomes" id="UP000218598">
    <property type="component" value="Unassembled WGS sequence"/>
</dbReference>
<dbReference type="GO" id="GO:0006400">
    <property type="term" value="P:tRNA modification"/>
    <property type="evidence" value="ECO:0007669"/>
    <property type="project" value="TreeGrafter"/>
</dbReference>